<dbReference type="EC" id="3.5.1.9" evidence="7"/>
<protein>
    <recommendedName>
        <fullName evidence="7">Kynurenine formamidase</fullName>
        <shortName evidence="7">KFA</shortName>
        <shortName evidence="7">KFase</shortName>
        <ecNumber evidence="7">3.5.1.9</ecNumber>
    </recommendedName>
    <alternativeName>
        <fullName evidence="7">Arylformamidase</fullName>
    </alternativeName>
    <alternativeName>
        <fullName evidence="7">N-formylkynurenine formamidase</fullName>
        <shortName evidence="7">FKF</shortName>
    </alternativeName>
</protein>
<evidence type="ECO:0000256" key="2">
    <source>
        <dbReference type="ARBA" id="ARBA00022723"/>
    </source>
</evidence>
<feature type="binding site" evidence="7">
    <location>
        <position position="48"/>
    </location>
    <ligand>
        <name>Zn(2+)</name>
        <dbReference type="ChEBI" id="CHEBI:29105"/>
        <label>1</label>
    </ligand>
</feature>
<name>A0ABT7L1L2_9BACI</name>
<proteinExistence type="inferred from homology"/>
<dbReference type="RefSeq" id="WP_285930691.1">
    <property type="nucleotide sequence ID" value="NZ_JASTZU010000018.1"/>
</dbReference>
<dbReference type="PANTHER" id="PTHR31118">
    <property type="entry name" value="CYCLASE-LIKE PROTEIN 2"/>
    <property type="match status" value="1"/>
</dbReference>
<dbReference type="EMBL" id="JASTZU010000018">
    <property type="protein sequence ID" value="MDL4839739.1"/>
    <property type="molecule type" value="Genomic_DNA"/>
</dbReference>
<evidence type="ECO:0000313" key="9">
    <source>
        <dbReference type="Proteomes" id="UP001235343"/>
    </source>
</evidence>
<evidence type="ECO:0000313" key="8">
    <source>
        <dbReference type="EMBL" id="MDL4839739.1"/>
    </source>
</evidence>
<dbReference type="HAMAP" id="MF_01969">
    <property type="entry name" value="KynB"/>
    <property type="match status" value="1"/>
</dbReference>
<feature type="binding site" evidence="7">
    <location>
        <position position="54"/>
    </location>
    <ligand>
        <name>Zn(2+)</name>
        <dbReference type="ChEBI" id="CHEBI:29105"/>
        <label>1</label>
    </ligand>
</feature>
<dbReference type="Pfam" id="PF04199">
    <property type="entry name" value="Cyclase"/>
    <property type="match status" value="1"/>
</dbReference>
<keyword evidence="9" id="KW-1185">Reference proteome</keyword>
<keyword evidence="5 7" id="KW-0823">Tryptophan catabolism</keyword>
<feature type="binding site" evidence="7">
    <location>
        <position position="54"/>
    </location>
    <ligand>
        <name>Zn(2+)</name>
        <dbReference type="ChEBI" id="CHEBI:29105"/>
        <label>2</label>
    </ligand>
</feature>
<comment type="pathway">
    <text evidence="7">Amino-acid degradation; L-tryptophan degradation via kynurenine pathway; L-kynurenine from L-tryptophan: step 2/2.</text>
</comment>
<dbReference type="SUPFAM" id="SSF102198">
    <property type="entry name" value="Putative cyclase"/>
    <property type="match status" value="1"/>
</dbReference>
<comment type="subunit">
    <text evidence="7">Homodimer.</text>
</comment>
<gene>
    <name evidence="7 8" type="primary">kynB</name>
    <name evidence="8" type="ORF">QQS35_04615</name>
</gene>
<keyword evidence="2 7" id="KW-0479">Metal-binding</keyword>
<dbReference type="Proteomes" id="UP001235343">
    <property type="component" value="Unassembled WGS sequence"/>
</dbReference>
<comment type="caution">
    <text evidence="8">The sequence shown here is derived from an EMBL/GenBank/DDBJ whole genome shotgun (WGS) entry which is preliminary data.</text>
</comment>
<organism evidence="8 9">
    <name type="scientific">Aquibacillus rhizosphaerae</name>
    <dbReference type="NCBI Taxonomy" id="3051431"/>
    <lineage>
        <taxon>Bacteria</taxon>
        <taxon>Bacillati</taxon>
        <taxon>Bacillota</taxon>
        <taxon>Bacilli</taxon>
        <taxon>Bacillales</taxon>
        <taxon>Bacillaceae</taxon>
        <taxon>Aquibacillus</taxon>
    </lineage>
</organism>
<feature type="binding site" evidence="7">
    <location>
        <position position="171"/>
    </location>
    <ligand>
        <name>Zn(2+)</name>
        <dbReference type="ChEBI" id="CHEBI:29105"/>
        <label>2</label>
    </ligand>
</feature>
<dbReference type="NCBIfam" id="TIGR03035">
    <property type="entry name" value="trp_arylform"/>
    <property type="match status" value="1"/>
</dbReference>
<comment type="similarity">
    <text evidence="7">Belongs to the Cyclase 1 superfamily. KynB family.</text>
</comment>
<evidence type="ECO:0000256" key="6">
    <source>
        <dbReference type="ARBA" id="ARBA00048496"/>
    </source>
</evidence>
<keyword evidence="4 7" id="KW-0862">Zinc</keyword>
<evidence type="ECO:0000256" key="7">
    <source>
        <dbReference type="HAMAP-Rule" id="MF_01969"/>
    </source>
</evidence>
<feature type="binding site" evidence="7">
    <location>
        <position position="159"/>
    </location>
    <ligand>
        <name>Zn(2+)</name>
        <dbReference type="ChEBI" id="CHEBI:29105"/>
        <label>2</label>
    </ligand>
</feature>
<comment type="function">
    <text evidence="1 7">Catalyzes the hydrolysis of N-formyl-L-kynurenine to L-kynurenine, the second step in the kynurenine pathway of tryptophan degradation.</text>
</comment>
<evidence type="ECO:0000256" key="5">
    <source>
        <dbReference type="ARBA" id="ARBA00023079"/>
    </source>
</evidence>
<dbReference type="PANTHER" id="PTHR31118:SF32">
    <property type="entry name" value="KYNURENINE FORMAMIDASE"/>
    <property type="match status" value="1"/>
</dbReference>
<evidence type="ECO:0000256" key="4">
    <source>
        <dbReference type="ARBA" id="ARBA00022833"/>
    </source>
</evidence>
<feature type="binding site" evidence="7">
    <location>
        <position position="171"/>
    </location>
    <ligand>
        <name>Zn(2+)</name>
        <dbReference type="ChEBI" id="CHEBI:29105"/>
        <label>1</label>
    </ligand>
</feature>
<dbReference type="InterPro" id="IPR037175">
    <property type="entry name" value="KFase_sf"/>
</dbReference>
<comment type="catalytic activity">
    <reaction evidence="6 7">
        <text>N-formyl-L-kynurenine + H2O = L-kynurenine + formate + H(+)</text>
        <dbReference type="Rhea" id="RHEA:13009"/>
        <dbReference type="ChEBI" id="CHEBI:15377"/>
        <dbReference type="ChEBI" id="CHEBI:15378"/>
        <dbReference type="ChEBI" id="CHEBI:15740"/>
        <dbReference type="ChEBI" id="CHEBI:57959"/>
        <dbReference type="ChEBI" id="CHEBI:58629"/>
        <dbReference type="EC" id="3.5.1.9"/>
    </reaction>
</comment>
<dbReference type="InterPro" id="IPR007325">
    <property type="entry name" value="KFase/CYL"/>
</dbReference>
<evidence type="ECO:0000256" key="3">
    <source>
        <dbReference type="ARBA" id="ARBA00022801"/>
    </source>
</evidence>
<feature type="binding site" evidence="7">
    <location>
        <position position="52"/>
    </location>
    <ligand>
        <name>Zn(2+)</name>
        <dbReference type="ChEBI" id="CHEBI:29105"/>
        <label>1</label>
    </ligand>
</feature>
<sequence>MKQWIDISQPLTNQIAHWPDDKPFSYQLTSSKQQNGAANIGQFTSSLHIGTHVDAPFHYKNDGNKIYDLDINVYIGQAKVINVSAHKTINRNLLEQFSLDGVERLLLRTSLPSTPNKFPDSIPVLDQDIAPFLFEKGVRLLGVNMPSVDPLDSKELLTHHALGKHNIYILENLVLDYVKEGDYLLSALPLAIVEGDGSPVRAVVQKLDN</sequence>
<dbReference type="Gene3D" id="3.50.30.50">
    <property type="entry name" value="Putative cyclase"/>
    <property type="match status" value="1"/>
</dbReference>
<evidence type="ECO:0000256" key="1">
    <source>
        <dbReference type="ARBA" id="ARBA00002204"/>
    </source>
</evidence>
<feature type="binding site" evidence="7">
    <location>
        <position position="18"/>
    </location>
    <ligand>
        <name>substrate</name>
    </ligand>
</feature>
<comment type="cofactor">
    <cofactor evidence="7">
        <name>Zn(2+)</name>
        <dbReference type="ChEBI" id="CHEBI:29105"/>
    </cofactor>
    <text evidence="7">Binds 2 zinc ions per subunit.</text>
</comment>
<feature type="active site" description="Proton donor/acceptor" evidence="7">
    <location>
        <position position="58"/>
    </location>
</feature>
<keyword evidence="3 7" id="KW-0378">Hydrolase</keyword>
<dbReference type="GO" id="GO:0004061">
    <property type="term" value="F:arylformamidase activity"/>
    <property type="evidence" value="ECO:0007669"/>
    <property type="project" value="UniProtKB-EC"/>
</dbReference>
<accession>A0ABT7L1L2</accession>
<dbReference type="InterPro" id="IPR017484">
    <property type="entry name" value="Kynurenine_formamidase_bac"/>
</dbReference>
<reference evidence="8 9" key="1">
    <citation type="submission" date="2023-06" db="EMBL/GenBank/DDBJ databases">
        <title>Aquibacillus rhizosphaerae LR5S19.</title>
        <authorList>
            <person name="Sun J.-Q."/>
        </authorList>
    </citation>
    <scope>NUCLEOTIDE SEQUENCE [LARGE SCALE GENOMIC DNA]</scope>
    <source>
        <strain evidence="8 9">LR5S19</strain>
    </source>
</reference>